<gene>
    <name evidence="2" type="ORF">BJY24_002707</name>
</gene>
<name>A0A7W9PDA2_9NOCA</name>
<dbReference type="AlphaFoldDB" id="A0A7W9PDA2"/>
<reference evidence="2 3" key="1">
    <citation type="submission" date="2020-08" db="EMBL/GenBank/DDBJ databases">
        <title>Sequencing the genomes of 1000 actinobacteria strains.</title>
        <authorList>
            <person name="Klenk H.-P."/>
        </authorList>
    </citation>
    <scope>NUCLEOTIDE SEQUENCE [LARGE SCALE GENOMIC DNA]</scope>
    <source>
        <strain evidence="2 3">DSM 43582</strain>
    </source>
</reference>
<organism evidence="2 3">
    <name type="scientific">Nocardia transvalensis</name>
    <dbReference type="NCBI Taxonomy" id="37333"/>
    <lineage>
        <taxon>Bacteria</taxon>
        <taxon>Bacillati</taxon>
        <taxon>Actinomycetota</taxon>
        <taxon>Actinomycetes</taxon>
        <taxon>Mycobacteriales</taxon>
        <taxon>Nocardiaceae</taxon>
        <taxon>Nocardia</taxon>
    </lineage>
</organism>
<comment type="caution">
    <text evidence="2">The sequence shown here is derived from an EMBL/GenBank/DDBJ whole genome shotgun (WGS) entry which is preliminary data.</text>
</comment>
<keyword evidence="3" id="KW-1185">Reference proteome</keyword>
<evidence type="ECO:0000313" key="2">
    <source>
        <dbReference type="EMBL" id="MBB5913840.1"/>
    </source>
</evidence>
<dbReference type="Pfam" id="PF14216">
    <property type="entry name" value="DUF4326"/>
    <property type="match status" value="1"/>
</dbReference>
<feature type="domain" description="DUF4326" evidence="1">
    <location>
        <begin position="11"/>
        <end position="92"/>
    </location>
</feature>
<dbReference type="InterPro" id="IPR025475">
    <property type="entry name" value="DUF4326"/>
</dbReference>
<evidence type="ECO:0000313" key="3">
    <source>
        <dbReference type="Proteomes" id="UP000540412"/>
    </source>
</evidence>
<dbReference type="RefSeq" id="WP_040744165.1">
    <property type="nucleotide sequence ID" value="NZ_JACHIT010000001.1"/>
</dbReference>
<dbReference type="Proteomes" id="UP000540412">
    <property type="component" value="Unassembled WGS sequence"/>
</dbReference>
<sequence>MPNRVQLTHDQNWNHDERTVVVAAPGRWANPFRAGAHPGATRETVTRQFREWLLHSDDHDAAAMRTALPELRGKDLACWCVPGDPCHGDVLLALANAEEVPGN</sequence>
<proteinExistence type="predicted"/>
<evidence type="ECO:0000259" key="1">
    <source>
        <dbReference type="Pfam" id="PF14216"/>
    </source>
</evidence>
<protein>
    <recommendedName>
        <fullName evidence="1">DUF4326 domain-containing protein</fullName>
    </recommendedName>
</protein>
<dbReference type="EMBL" id="JACHIT010000001">
    <property type="protein sequence ID" value="MBB5913840.1"/>
    <property type="molecule type" value="Genomic_DNA"/>
</dbReference>
<accession>A0A7W9PDA2</accession>